<name>A0ABD1LB64_9FABA</name>
<evidence type="ECO:0000313" key="1">
    <source>
        <dbReference type="EMBL" id="KAL2320749.1"/>
    </source>
</evidence>
<keyword evidence="2" id="KW-1185">Reference proteome</keyword>
<dbReference type="AlphaFoldDB" id="A0ABD1LB64"/>
<comment type="caution">
    <text evidence="1">The sequence shown here is derived from an EMBL/GenBank/DDBJ whole genome shotgun (WGS) entry which is preliminary data.</text>
</comment>
<gene>
    <name evidence="1" type="ORF">Fmac_029718</name>
</gene>
<proteinExistence type="predicted"/>
<sequence>MPTPSLEVKPDLVLRHTCSLSYLIHSSSTPFTRSSTPLSRPSAKPLRVPLLHLHGLRESSAIAPLWLHPESCVHPQCLPVDHSVAASPEIYGFTDPNPAYSYKGVFVSDGPVLPPPIEMEPEEGYALREWRRLLAKLQLVVSD</sequence>
<organism evidence="1 2">
    <name type="scientific">Flemingia macrophylla</name>
    <dbReference type="NCBI Taxonomy" id="520843"/>
    <lineage>
        <taxon>Eukaryota</taxon>
        <taxon>Viridiplantae</taxon>
        <taxon>Streptophyta</taxon>
        <taxon>Embryophyta</taxon>
        <taxon>Tracheophyta</taxon>
        <taxon>Spermatophyta</taxon>
        <taxon>Magnoliopsida</taxon>
        <taxon>eudicotyledons</taxon>
        <taxon>Gunneridae</taxon>
        <taxon>Pentapetalae</taxon>
        <taxon>rosids</taxon>
        <taxon>fabids</taxon>
        <taxon>Fabales</taxon>
        <taxon>Fabaceae</taxon>
        <taxon>Papilionoideae</taxon>
        <taxon>50 kb inversion clade</taxon>
        <taxon>NPAAA clade</taxon>
        <taxon>indigoferoid/millettioid clade</taxon>
        <taxon>Phaseoleae</taxon>
        <taxon>Flemingia</taxon>
    </lineage>
</organism>
<dbReference type="EMBL" id="JBGMDY010000010">
    <property type="protein sequence ID" value="KAL2320749.1"/>
    <property type="molecule type" value="Genomic_DNA"/>
</dbReference>
<evidence type="ECO:0000313" key="2">
    <source>
        <dbReference type="Proteomes" id="UP001603857"/>
    </source>
</evidence>
<reference evidence="1 2" key="1">
    <citation type="submission" date="2024-08" db="EMBL/GenBank/DDBJ databases">
        <title>Insights into the chromosomal genome structure of Flemingia macrophylla.</title>
        <authorList>
            <person name="Ding Y."/>
            <person name="Zhao Y."/>
            <person name="Bi W."/>
            <person name="Wu M."/>
            <person name="Zhao G."/>
            <person name="Gong Y."/>
            <person name="Li W."/>
            <person name="Zhang P."/>
        </authorList>
    </citation>
    <scope>NUCLEOTIDE SEQUENCE [LARGE SCALE GENOMIC DNA]</scope>
    <source>
        <strain evidence="1">DYQJB</strain>
        <tissue evidence="1">Leaf</tissue>
    </source>
</reference>
<dbReference type="Proteomes" id="UP001603857">
    <property type="component" value="Unassembled WGS sequence"/>
</dbReference>
<protein>
    <submittedName>
        <fullName evidence="1">Uncharacterized protein</fullName>
    </submittedName>
</protein>
<accession>A0ABD1LB64</accession>